<dbReference type="RefSeq" id="WP_127768237.1">
    <property type="nucleotide sequence ID" value="NZ_SADE01000004.1"/>
</dbReference>
<organism evidence="3 4">
    <name type="scientific">Hwanghaeella grinnelliae</name>
    <dbReference type="NCBI Taxonomy" id="2500179"/>
    <lineage>
        <taxon>Bacteria</taxon>
        <taxon>Pseudomonadati</taxon>
        <taxon>Pseudomonadota</taxon>
        <taxon>Alphaproteobacteria</taxon>
        <taxon>Rhodospirillales</taxon>
        <taxon>Rhodospirillaceae</taxon>
        <taxon>Hwanghaeella</taxon>
    </lineage>
</organism>
<keyword evidence="2" id="KW-0408">Iron</keyword>
<accession>A0A437QI36</accession>
<protein>
    <submittedName>
        <fullName evidence="3">Phytanoyl-CoA dioxygenase family protein</fullName>
    </submittedName>
</protein>
<dbReference type="PANTHER" id="PTHR20883">
    <property type="entry name" value="PHYTANOYL-COA DIOXYGENASE DOMAIN CONTAINING 1"/>
    <property type="match status" value="1"/>
</dbReference>
<dbReference type="SUPFAM" id="SSF51197">
    <property type="entry name" value="Clavaminate synthase-like"/>
    <property type="match status" value="1"/>
</dbReference>
<keyword evidence="3" id="KW-0223">Dioxygenase</keyword>
<dbReference type="InterPro" id="IPR008775">
    <property type="entry name" value="Phytyl_CoA_dOase-like"/>
</dbReference>
<dbReference type="Proteomes" id="UP000287447">
    <property type="component" value="Unassembled WGS sequence"/>
</dbReference>
<keyword evidence="4" id="KW-1185">Reference proteome</keyword>
<keyword evidence="1" id="KW-0479">Metal-binding</keyword>
<evidence type="ECO:0000256" key="1">
    <source>
        <dbReference type="ARBA" id="ARBA00022723"/>
    </source>
</evidence>
<dbReference type="AlphaFoldDB" id="A0A437QI36"/>
<dbReference type="GO" id="GO:0016706">
    <property type="term" value="F:2-oxoglutarate-dependent dioxygenase activity"/>
    <property type="evidence" value="ECO:0007669"/>
    <property type="project" value="UniProtKB-ARBA"/>
</dbReference>
<sequence length="285" mass="31172">MSVDRFTMTEEGVTQAMRAAYDRDGFLVVEGFASPEECGALSARIDSLIDAWEAPENPTVFGAHAADRYFLDSGDQIRFFFEADAVDEAGRPNRPVPTALNKIGHALHDLDPVFDGFFRSDRFRTLSQGLDLHDPRLLQSMVIFKQPGIGAPVGMHQDATFLRTDPPSVTGFWIALEDASLDNGCLLAVPGGHRGPLRKRFGRGEGDVLETRILAEDGGFGGKPVPLEVPAGTLIVLHGFLPHASGPNRSPRSRRAVTLHTIDGALPYPEDNWLQRRAGMKLRGF</sequence>
<dbReference type="PANTHER" id="PTHR20883:SF15">
    <property type="entry name" value="PHYTANOYL-COA DIOXYGENASE DOMAIN-CONTAINING PROTEIN 1"/>
    <property type="match status" value="1"/>
</dbReference>
<gene>
    <name evidence="3" type="ORF">EOI86_24165</name>
</gene>
<evidence type="ECO:0000313" key="4">
    <source>
        <dbReference type="Proteomes" id="UP000287447"/>
    </source>
</evidence>
<evidence type="ECO:0000313" key="3">
    <source>
        <dbReference type="EMBL" id="RVU34207.1"/>
    </source>
</evidence>
<dbReference type="Gene3D" id="2.60.120.620">
    <property type="entry name" value="q2cbj1_9rhob like domain"/>
    <property type="match status" value="1"/>
</dbReference>
<comment type="caution">
    <text evidence="3">The sequence shown here is derived from an EMBL/GenBank/DDBJ whole genome shotgun (WGS) entry which is preliminary data.</text>
</comment>
<reference evidence="4" key="1">
    <citation type="submission" date="2019-01" db="EMBL/GenBank/DDBJ databases">
        <title>Gri0909 isolated from a small marine red alga.</title>
        <authorList>
            <person name="Kim J."/>
            <person name="Jeong S.E."/>
            <person name="Jeon C.O."/>
        </authorList>
    </citation>
    <scope>NUCLEOTIDE SEQUENCE [LARGE SCALE GENOMIC DNA]</scope>
    <source>
        <strain evidence="4">Gri0909</strain>
    </source>
</reference>
<proteinExistence type="predicted"/>
<dbReference type="EMBL" id="SADE01000004">
    <property type="protein sequence ID" value="RVU34207.1"/>
    <property type="molecule type" value="Genomic_DNA"/>
</dbReference>
<evidence type="ECO:0000256" key="2">
    <source>
        <dbReference type="ARBA" id="ARBA00023004"/>
    </source>
</evidence>
<keyword evidence="3" id="KW-0560">Oxidoreductase</keyword>
<dbReference type="GO" id="GO:0005506">
    <property type="term" value="F:iron ion binding"/>
    <property type="evidence" value="ECO:0007669"/>
    <property type="project" value="UniProtKB-ARBA"/>
</dbReference>
<dbReference type="Pfam" id="PF05721">
    <property type="entry name" value="PhyH"/>
    <property type="match status" value="1"/>
</dbReference>
<dbReference type="OrthoDB" id="9791262at2"/>
<name>A0A437QI36_9PROT</name>